<evidence type="ECO:0000313" key="3">
    <source>
        <dbReference type="EMBL" id="KAL1214688.1"/>
    </source>
</evidence>
<sequence length="203" mass="23830">MDEDIVKEEEEEEEQPDAPASFYINRDKYKMGCKIVTRCSLFKVVNVLEKTLGEFEMEWFREQNQFSHLFHMPREPNRKSMGMWLLVLRTARLKKRNVWWFVVNVVPVRYSLWEHGLISGLDCSEYLPNYKGLESLKFAERCFGKDANVTLKDIEKKITSMIACEDRLRMVVLYFLGSGLISNTKADAAIDTFLLRIVNNLDQ</sequence>
<accession>A0ABD1ACE4</accession>
<organism evidence="2 5">
    <name type="scientific">Cardamine amara subsp. amara</name>
    <dbReference type="NCBI Taxonomy" id="228776"/>
    <lineage>
        <taxon>Eukaryota</taxon>
        <taxon>Viridiplantae</taxon>
        <taxon>Streptophyta</taxon>
        <taxon>Embryophyta</taxon>
        <taxon>Tracheophyta</taxon>
        <taxon>Spermatophyta</taxon>
        <taxon>Magnoliopsida</taxon>
        <taxon>eudicotyledons</taxon>
        <taxon>Gunneridae</taxon>
        <taxon>Pentapetalae</taxon>
        <taxon>rosids</taxon>
        <taxon>malvids</taxon>
        <taxon>Brassicales</taxon>
        <taxon>Brassicaceae</taxon>
        <taxon>Cardamineae</taxon>
        <taxon>Cardamine</taxon>
    </lineage>
</organism>
<dbReference type="EMBL" id="JBANAX010000071">
    <property type="protein sequence ID" value="KAL1223527.1"/>
    <property type="molecule type" value="Genomic_DNA"/>
</dbReference>
<keyword evidence="5" id="KW-1185">Reference proteome</keyword>
<protein>
    <recommendedName>
        <fullName evidence="1">DUF1985 domain-containing protein</fullName>
    </recommendedName>
</protein>
<gene>
    <name evidence="2" type="ORF">V5N11_004053</name>
    <name evidence="3" type="ORF">V5N11_010576</name>
    <name evidence="4" type="ORF">V5N11_034279</name>
</gene>
<feature type="domain" description="DUF1985" evidence="1">
    <location>
        <begin position="88"/>
        <end position="196"/>
    </location>
</feature>
<comment type="caution">
    <text evidence="2">The sequence shown here is derived from an EMBL/GenBank/DDBJ whole genome shotgun (WGS) entry which is preliminary data.</text>
</comment>
<evidence type="ECO:0000259" key="1">
    <source>
        <dbReference type="Pfam" id="PF09331"/>
    </source>
</evidence>
<evidence type="ECO:0000313" key="4">
    <source>
        <dbReference type="EMBL" id="KAL1223527.1"/>
    </source>
</evidence>
<dbReference type="PANTHER" id="PTHR48449">
    <property type="entry name" value="DUF1985 DOMAIN-CONTAINING PROTEIN"/>
    <property type="match status" value="1"/>
</dbReference>
<proteinExistence type="predicted"/>
<dbReference type="Proteomes" id="UP001558713">
    <property type="component" value="Unassembled WGS sequence"/>
</dbReference>
<dbReference type="PANTHER" id="PTHR48449:SF1">
    <property type="entry name" value="DUF1985 DOMAIN-CONTAINING PROTEIN"/>
    <property type="match status" value="1"/>
</dbReference>
<evidence type="ECO:0000313" key="2">
    <source>
        <dbReference type="EMBL" id="KAL1204467.1"/>
    </source>
</evidence>
<dbReference type="AlphaFoldDB" id="A0ABD1ACE4"/>
<dbReference type="EMBL" id="JBANAX010000303">
    <property type="protein sequence ID" value="KAL1214688.1"/>
    <property type="molecule type" value="Genomic_DNA"/>
</dbReference>
<dbReference type="Pfam" id="PF09331">
    <property type="entry name" value="DUF1985"/>
    <property type="match status" value="1"/>
</dbReference>
<dbReference type="EMBL" id="JBANAX010000537">
    <property type="protein sequence ID" value="KAL1204467.1"/>
    <property type="molecule type" value="Genomic_DNA"/>
</dbReference>
<evidence type="ECO:0000313" key="5">
    <source>
        <dbReference type="Proteomes" id="UP001558713"/>
    </source>
</evidence>
<dbReference type="InterPro" id="IPR015410">
    <property type="entry name" value="DUF1985"/>
</dbReference>
<reference evidence="2 5" key="1">
    <citation type="submission" date="2024-04" db="EMBL/GenBank/DDBJ databases">
        <title>Genome assembly C_amara_ONT_v2.</title>
        <authorList>
            <person name="Yant L."/>
            <person name="Moore C."/>
            <person name="Slenker M."/>
        </authorList>
    </citation>
    <scope>NUCLEOTIDE SEQUENCE [LARGE SCALE GENOMIC DNA]</scope>
    <source>
        <tissue evidence="2">Leaf</tissue>
    </source>
</reference>
<name>A0ABD1ACE4_CARAN</name>